<dbReference type="GO" id="GO:0005634">
    <property type="term" value="C:nucleus"/>
    <property type="evidence" value="ECO:0000318"/>
    <property type="project" value="GO_Central"/>
</dbReference>
<reference evidence="11" key="1">
    <citation type="journal article" date="2005" name="Nature">
        <title>The map-based sequence of the rice genome.</title>
        <authorList>
            <consortium name="International rice genome sequencing project (IRGSP)"/>
            <person name="Matsumoto T."/>
            <person name="Wu J."/>
            <person name="Kanamori H."/>
            <person name="Katayose Y."/>
            <person name="Fujisawa M."/>
            <person name="Namiki N."/>
            <person name="Mizuno H."/>
            <person name="Yamamoto K."/>
            <person name="Antonio B.A."/>
            <person name="Baba T."/>
            <person name="Sakata K."/>
            <person name="Nagamura Y."/>
            <person name="Aoki H."/>
            <person name="Arikawa K."/>
            <person name="Arita K."/>
            <person name="Bito T."/>
            <person name="Chiden Y."/>
            <person name="Fujitsuka N."/>
            <person name="Fukunaka R."/>
            <person name="Hamada M."/>
            <person name="Harada C."/>
            <person name="Hayashi A."/>
            <person name="Hijishita S."/>
            <person name="Honda M."/>
            <person name="Hosokawa S."/>
            <person name="Ichikawa Y."/>
            <person name="Idonuma A."/>
            <person name="Iijima M."/>
            <person name="Ikeda M."/>
            <person name="Ikeno M."/>
            <person name="Ito K."/>
            <person name="Ito S."/>
            <person name="Ito T."/>
            <person name="Ito Y."/>
            <person name="Ito Y."/>
            <person name="Iwabuchi A."/>
            <person name="Kamiya K."/>
            <person name="Karasawa W."/>
            <person name="Kurita K."/>
            <person name="Katagiri S."/>
            <person name="Kikuta A."/>
            <person name="Kobayashi H."/>
            <person name="Kobayashi N."/>
            <person name="Machita K."/>
            <person name="Maehara T."/>
            <person name="Masukawa M."/>
            <person name="Mizubayashi T."/>
            <person name="Mukai Y."/>
            <person name="Nagasaki H."/>
            <person name="Nagata Y."/>
            <person name="Naito S."/>
            <person name="Nakashima M."/>
            <person name="Nakama Y."/>
            <person name="Nakamichi Y."/>
            <person name="Nakamura M."/>
            <person name="Meguro A."/>
            <person name="Negishi M."/>
            <person name="Ohta I."/>
            <person name="Ohta T."/>
            <person name="Okamoto M."/>
            <person name="Ono N."/>
            <person name="Saji S."/>
            <person name="Sakaguchi M."/>
            <person name="Sakai K."/>
            <person name="Shibata M."/>
            <person name="Shimokawa T."/>
            <person name="Song J."/>
            <person name="Takazaki Y."/>
            <person name="Terasawa K."/>
            <person name="Tsugane M."/>
            <person name="Tsuji K."/>
            <person name="Ueda S."/>
            <person name="Waki K."/>
            <person name="Yamagata H."/>
            <person name="Yamamoto M."/>
            <person name="Yamamoto S."/>
            <person name="Yamane H."/>
            <person name="Yoshiki S."/>
            <person name="Yoshihara R."/>
            <person name="Yukawa K."/>
            <person name="Zhong H."/>
            <person name="Yano M."/>
            <person name="Yuan Q."/>
            <person name="Ouyang S."/>
            <person name="Liu J."/>
            <person name="Jones K.M."/>
            <person name="Gansberger K."/>
            <person name="Moffat K."/>
            <person name="Hill J."/>
            <person name="Bera J."/>
            <person name="Fadrosh D."/>
            <person name="Jin S."/>
            <person name="Johri S."/>
            <person name="Kim M."/>
            <person name="Overton L."/>
            <person name="Reardon M."/>
            <person name="Tsitrin T."/>
            <person name="Vuong H."/>
            <person name="Weaver B."/>
            <person name="Ciecko A."/>
            <person name="Tallon L."/>
            <person name="Jackson J."/>
            <person name="Pai G."/>
            <person name="Aken S.V."/>
            <person name="Utterback T."/>
            <person name="Reidmuller S."/>
            <person name="Feldblyum T."/>
            <person name="Hsiao J."/>
            <person name="Zismann V."/>
            <person name="Iobst S."/>
            <person name="de Vazeille A.R."/>
            <person name="Buell C.R."/>
            <person name="Ying K."/>
            <person name="Li Y."/>
            <person name="Lu T."/>
            <person name="Huang Y."/>
            <person name="Zhao Q."/>
            <person name="Feng Q."/>
            <person name="Zhang L."/>
            <person name="Zhu J."/>
            <person name="Weng Q."/>
            <person name="Mu J."/>
            <person name="Lu Y."/>
            <person name="Fan D."/>
            <person name="Liu Y."/>
            <person name="Guan J."/>
            <person name="Zhang Y."/>
            <person name="Yu S."/>
            <person name="Liu X."/>
            <person name="Zhang Y."/>
            <person name="Hong G."/>
            <person name="Han B."/>
            <person name="Choisne N."/>
            <person name="Demange N."/>
            <person name="Orjeda G."/>
            <person name="Samain S."/>
            <person name="Cattolico L."/>
            <person name="Pelletier E."/>
            <person name="Couloux A."/>
            <person name="Segurens B."/>
            <person name="Wincker P."/>
            <person name="D'Hont A."/>
            <person name="Scarpelli C."/>
            <person name="Weissenbach J."/>
            <person name="Salanoubat M."/>
            <person name="Quetier F."/>
            <person name="Yu Y."/>
            <person name="Kim H.R."/>
            <person name="Rambo T."/>
            <person name="Currie J."/>
            <person name="Collura K."/>
            <person name="Luo M."/>
            <person name="Yang T."/>
            <person name="Ammiraju J.S.S."/>
            <person name="Engler F."/>
            <person name="Soderlund C."/>
            <person name="Wing R.A."/>
            <person name="Palmer L.E."/>
            <person name="de la Bastide M."/>
            <person name="Spiegel L."/>
            <person name="Nascimento L."/>
            <person name="Zutavern T."/>
            <person name="O'Shaughnessy A."/>
            <person name="Dike S."/>
            <person name="Dedhia N."/>
            <person name="Preston R."/>
            <person name="Balija V."/>
            <person name="McCombie W.R."/>
            <person name="Chow T."/>
            <person name="Chen H."/>
            <person name="Chung M."/>
            <person name="Chen C."/>
            <person name="Shaw J."/>
            <person name="Wu H."/>
            <person name="Hsiao K."/>
            <person name="Chao Y."/>
            <person name="Chu M."/>
            <person name="Cheng C."/>
            <person name="Hour A."/>
            <person name="Lee P."/>
            <person name="Lin S."/>
            <person name="Lin Y."/>
            <person name="Liou J."/>
            <person name="Liu S."/>
            <person name="Hsing Y."/>
            <person name="Raghuvanshi S."/>
            <person name="Mohanty A."/>
            <person name="Bharti A.K."/>
            <person name="Gaur A."/>
            <person name="Gupta V."/>
            <person name="Kumar D."/>
            <person name="Ravi V."/>
            <person name="Vij S."/>
            <person name="Kapur A."/>
            <person name="Khurana P."/>
            <person name="Khurana P."/>
            <person name="Khurana J.P."/>
            <person name="Tyagi A.K."/>
            <person name="Gaikwad K."/>
            <person name="Singh A."/>
            <person name="Dalal V."/>
            <person name="Srivastava S."/>
            <person name="Dixit A."/>
            <person name="Pal A.K."/>
            <person name="Ghazi I.A."/>
            <person name="Yadav M."/>
            <person name="Pandit A."/>
            <person name="Bhargava A."/>
            <person name="Sureshbabu K."/>
            <person name="Batra K."/>
            <person name="Sharma T.R."/>
            <person name="Mohapatra T."/>
            <person name="Singh N.K."/>
            <person name="Messing J."/>
            <person name="Nelson A.B."/>
            <person name="Fuks G."/>
            <person name="Kavchok S."/>
            <person name="Keizer G."/>
            <person name="Linton E."/>
            <person name="Llaca V."/>
            <person name="Song R."/>
            <person name="Tanyolac B."/>
            <person name="Young S."/>
            <person name="Ho-Il K."/>
            <person name="Hahn J.H."/>
            <person name="Sangsakoo G."/>
            <person name="Vanavichit A."/>
            <person name="de Mattos Luiz.A.T."/>
            <person name="Zimmer P.D."/>
            <person name="Malone G."/>
            <person name="Dellagostin O."/>
            <person name="de Oliveira A.C."/>
            <person name="Bevan M."/>
            <person name="Bancroft I."/>
            <person name="Minx P."/>
            <person name="Cordum H."/>
            <person name="Wilson R."/>
            <person name="Cheng Z."/>
            <person name="Jin W."/>
            <person name="Jiang J."/>
            <person name="Leong S.A."/>
            <person name="Iwama H."/>
            <person name="Gojobori T."/>
            <person name="Itoh T."/>
            <person name="Niimura Y."/>
            <person name="Fujii Y."/>
            <person name="Habara T."/>
            <person name="Sakai H."/>
            <person name="Sato Y."/>
            <person name="Wilson G."/>
            <person name="Kumar K."/>
            <person name="McCouch S."/>
            <person name="Juretic N."/>
            <person name="Hoen D."/>
            <person name="Wright S."/>
            <person name="Bruskiewich R."/>
            <person name="Bureau T."/>
            <person name="Miyao A."/>
            <person name="Hirochika H."/>
            <person name="Nishikawa T."/>
            <person name="Kadowaki K."/>
            <person name="Sugiura M."/>
            <person name="Burr B."/>
            <person name="Sasaki T."/>
        </authorList>
    </citation>
    <scope>NUCLEOTIDE SEQUENCE [LARGE SCALE GENOMIC DNA]</scope>
    <source>
        <strain evidence="11">cv. Nipponbare</strain>
    </source>
</reference>
<keyword evidence="6" id="KW-0804">Transcription</keyword>
<dbReference type="GO" id="GO:0003700">
    <property type="term" value="F:DNA-binding transcription factor activity"/>
    <property type="evidence" value="ECO:0000318"/>
    <property type="project" value="GO_Central"/>
</dbReference>
<gene>
    <name evidence="10" type="ordered locus">Os07g0209600</name>
    <name evidence="10" type="ORF">OSNPB_070209600</name>
</gene>
<feature type="compositionally biased region" description="Low complexity" evidence="7">
    <location>
        <begin position="69"/>
        <end position="80"/>
    </location>
</feature>
<reference evidence="10 11" key="2">
    <citation type="journal article" date="2013" name="Plant Cell Physiol.">
        <title>Rice Annotation Project Database (RAP-DB): an integrative and interactive database for rice genomics.</title>
        <authorList>
            <person name="Sakai H."/>
            <person name="Lee S.S."/>
            <person name="Tanaka T."/>
            <person name="Numa H."/>
            <person name="Kim J."/>
            <person name="Kawahara Y."/>
            <person name="Wakimoto H."/>
            <person name="Yang C.C."/>
            <person name="Iwamoto M."/>
            <person name="Abe T."/>
            <person name="Yamada Y."/>
            <person name="Muto A."/>
            <person name="Inokuchi H."/>
            <person name="Ikemura T."/>
            <person name="Matsumoto T."/>
            <person name="Sasaki T."/>
            <person name="Itoh T."/>
        </authorList>
    </citation>
    <scope>NUCLEOTIDE SEQUENCE [LARGE SCALE GENOMIC DNA]</scope>
    <source>
        <strain evidence="11">cv. Nipponbare</strain>
    </source>
</reference>
<proteinExistence type="predicted"/>
<evidence type="ECO:0000256" key="1">
    <source>
        <dbReference type="ARBA" id="ARBA00022723"/>
    </source>
</evidence>
<keyword evidence="4" id="KW-0862">Zinc</keyword>
<dbReference type="InterPro" id="IPR044653">
    <property type="entry name" value="AZF1/2/3-like"/>
</dbReference>
<feature type="signal peptide" evidence="8">
    <location>
        <begin position="1"/>
        <end position="23"/>
    </location>
</feature>
<protein>
    <submittedName>
        <fullName evidence="10">Os07g0209600 protein</fullName>
    </submittedName>
</protein>
<evidence type="ECO:0000256" key="3">
    <source>
        <dbReference type="ARBA" id="ARBA00022771"/>
    </source>
</evidence>
<dbReference type="AlphaFoldDB" id="A0A0P0X3Q8"/>
<evidence type="ECO:0000256" key="2">
    <source>
        <dbReference type="ARBA" id="ARBA00022737"/>
    </source>
</evidence>
<dbReference type="GO" id="GO:0008270">
    <property type="term" value="F:zinc ion binding"/>
    <property type="evidence" value="ECO:0007669"/>
    <property type="project" value="UniProtKB-KW"/>
</dbReference>
<keyword evidence="2" id="KW-0677">Repeat</keyword>
<dbReference type="GO" id="GO:0000976">
    <property type="term" value="F:transcription cis-regulatory region binding"/>
    <property type="evidence" value="ECO:0000318"/>
    <property type="project" value="GO_Central"/>
</dbReference>
<evidence type="ECO:0000259" key="9">
    <source>
        <dbReference type="Pfam" id="PF13912"/>
    </source>
</evidence>
<dbReference type="PaxDb" id="39947-A0A0P0X3Q8"/>
<keyword evidence="3" id="KW-0863">Zinc-finger</keyword>
<keyword evidence="11" id="KW-1185">Reference proteome</keyword>
<evidence type="ECO:0000256" key="5">
    <source>
        <dbReference type="ARBA" id="ARBA00023015"/>
    </source>
</evidence>
<feature type="region of interest" description="Disordered" evidence="7">
    <location>
        <begin position="195"/>
        <end position="296"/>
    </location>
</feature>
<dbReference type="InParanoid" id="A0A0P0X3Q8"/>
<name>A0A0P0X3Q8_ORYSJ</name>
<dbReference type="Pfam" id="PF13912">
    <property type="entry name" value="zf-C2H2_6"/>
    <property type="match status" value="1"/>
</dbReference>
<dbReference type="PANTHER" id="PTHR45988:SF16">
    <property type="entry name" value="ZINC FINGER PROTEIN 36"/>
    <property type="match status" value="1"/>
</dbReference>
<reference evidence="10 11" key="3">
    <citation type="journal article" date="2013" name="Rice">
        <title>Improvement of the Oryza sativa Nipponbare reference genome using next generation sequence and optical map data.</title>
        <authorList>
            <person name="Kawahara Y."/>
            <person name="de la Bastide M."/>
            <person name="Hamilton J.P."/>
            <person name="Kanamori H."/>
            <person name="McCombie W.R."/>
            <person name="Ouyang S."/>
            <person name="Schwartz D.C."/>
            <person name="Tanaka T."/>
            <person name="Wu J."/>
            <person name="Zhou S."/>
            <person name="Childs K.L."/>
            <person name="Davidson R.M."/>
            <person name="Lin H."/>
            <person name="Quesada-Ocampo L."/>
            <person name="Vaillancourt B."/>
            <person name="Sakai H."/>
            <person name="Lee S.S."/>
            <person name="Kim J."/>
            <person name="Numa H."/>
            <person name="Itoh T."/>
            <person name="Buell C.R."/>
            <person name="Matsumoto T."/>
        </authorList>
    </citation>
    <scope>NUCLEOTIDE SEQUENCE [LARGE SCALE GENOMIC DNA]</scope>
    <source>
        <strain evidence="11">cv. Nipponbare</strain>
    </source>
</reference>
<dbReference type="GO" id="GO:0006355">
    <property type="term" value="P:regulation of DNA-templated transcription"/>
    <property type="evidence" value="ECO:0000318"/>
    <property type="project" value="GO_Central"/>
</dbReference>
<dbReference type="eggNOG" id="KOG1721">
    <property type="taxonomic scope" value="Eukaryota"/>
</dbReference>
<dbReference type="PANTHER" id="PTHR45988">
    <property type="entry name" value="C2H2 TYPE ZINC FINGER TRANSCRIPTION FACTOR FAMILY-RELATED"/>
    <property type="match status" value="1"/>
</dbReference>
<keyword evidence="5" id="KW-0805">Transcription regulation</keyword>
<feature type="region of interest" description="Disordered" evidence="7">
    <location>
        <begin position="57"/>
        <end position="97"/>
    </location>
</feature>
<keyword evidence="1" id="KW-0479">Metal-binding</keyword>
<evidence type="ECO:0000256" key="4">
    <source>
        <dbReference type="ARBA" id="ARBA00022833"/>
    </source>
</evidence>
<dbReference type="Gramene" id="Os07t0209600-00">
    <property type="protein sequence ID" value="Os07t0209600-00"/>
    <property type="gene ID" value="Os07g0209600"/>
</dbReference>
<feature type="chain" id="PRO_5006056957" evidence="8">
    <location>
        <begin position="24"/>
        <end position="296"/>
    </location>
</feature>
<feature type="domain" description="C2H2-type" evidence="9">
    <location>
        <begin position="138"/>
        <end position="161"/>
    </location>
</feature>
<evidence type="ECO:0000256" key="6">
    <source>
        <dbReference type="ARBA" id="ARBA00023163"/>
    </source>
</evidence>
<dbReference type="EMBL" id="AP014963">
    <property type="protein sequence ID" value="BAT00585.1"/>
    <property type="molecule type" value="Genomic_DNA"/>
</dbReference>
<feature type="compositionally biased region" description="Low complexity" evidence="7">
    <location>
        <begin position="253"/>
        <end position="278"/>
    </location>
</feature>
<dbReference type="Proteomes" id="UP000059680">
    <property type="component" value="Chromosome 7"/>
</dbReference>
<feature type="non-terminal residue" evidence="10">
    <location>
        <position position="296"/>
    </location>
</feature>
<evidence type="ECO:0000313" key="10">
    <source>
        <dbReference type="EMBL" id="BAT00585.1"/>
    </source>
</evidence>
<feature type="compositionally biased region" description="Pro residues" evidence="7">
    <location>
        <begin position="279"/>
        <end position="296"/>
    </location>
</feature>
<dbReference type="STRING" id="39947.A0A0P0X3Q8"/>
<accession>A0A0P0X3Q8</accession>
<evidence type="ECO:0000256" key="8">
    <source>
        <dbReference type="SAM" id="SignalP"/>
    </source>
</evidence>
<keyword evidence="8" id="KW-0732">Signal</keyword>
<feature type="compositionally biased region" description="Basic and acidic residues" evidence="7">
    <location>
        <begin position="57"/>
        <end position="67"/>
    </location>
</feature>
<evidence type="ECO:0000313" key="11">
    <source>
        <dbReference type="Proteomes" id="UP000059680"/>
    </source>
</evidence>
<organism evidence="10 11">
    <name type="scientific">Oryza sativa subsp. japonica</name>
    <name type="common">Rice</name>
    <dbReference type="NCBI Taxonomy" id="39947"/>
    <lineage>
        <taxon>Eukaryota</taxon>
        <taxon>Viridiplantae</taxon>
        <taxon>Streptophyta</taxon>
        <taxon>Embryophyta</taxon>
        <taxon>Tracheophyta</taxon>
        <taxon>Spermatophyta</taxon>
        <taxon>Magnoliopsida</taxon>
        <taxon>Liliopsida</taxon>
        <taxon>Poales</taxon>
        <taxon>Poaceae</taxon>
        <taxon>BOP clade</taxon>
        <taxon>Oryzoideae</taxon>
        <taxon>Oryzeae</taxon>
        <taxon>Oryzinae</taxon>
        <taxon>Oryza</taxon>
        <taxon>Oryza sativa</taxon>
    </lineage>
</organism>
<evidence type="ECO:0000256" key="7">
    <source>
        <dbReference type="SAM" id="MobiDB-lite"/>
    </source>
</evidence>
<dbReference type="InterPro" id="IPR013087">
    <property type="entry name" value="Znf_C2H2_type"/>
</dbReference>
<sequence>VRVATSAPSLFLLSLSLFSASRAAAGAEAIEARQERRRRRRRPVANGETEALHAAVLKEEEQQHEMEEAAVVTSSSATSGEEGGHLPQGWVKRKRSRRQRSEENLALCLLMLARGGHHRVQAPPPLSTTGPAPVGAEFKCSVYGKSFSFYQALGGHKTSHWVKLPTPLAPPATATPPLGGAAAPDRRHPPVPLFFGRRISPGHRGGIPTVRSPRRAATEAWTPRRPTAPKGRSLRLGLPLGGQGKRVSRPGQAALSAASAWPAVAVRRAAAEPGRPSRSSPPPRCPKPPPAAAAQI</sequence>